<name>U1M1P6_SEGRC</name>
<dbReference type="EMBL" id="ACZI02000002">
    <property type="protein sequence ID" value="ERG69297.1"/>
    <property type="molecule type" value="Genomic_DNA"/>
</dbReference>
<organism evidence="2 3">
    <name type="scientific">Segniliparus rugosus (strain ATCC BAA-974 / DSM 45345 / CCUG 50838 / CIP 108380 / JCM 13579 / CDC 945)</name>
    <dbReference type="NCBI Taxonomy" id="679197"/>
    <lineage>
        <taxon>Bacteria</taxon>
        <taxon>Bacillati</taxon>
        <taxon>Actinomycetota</taxon>
        <taxon>Actinomycetes</taxon>
        <taxon>Mycobacteriales</taxon>
        <taxon>Segniliparaceae</taxon>
        <taxon>Segniliparus</taxon>
    </lineage>
</organism>
<reference evidence="2 3" key="1">
    <citation type="journal article" date="2011" name="Stand. Genomic Sci.">
        <title>High quality draft genome sequence of Segniliparus rugosus CDC 945(T)= (ATCC BAA-974(T)).</title>
        <authorList>
            <person name="Earl A.M."/>
            <person name="Desjardins C.A."/>
            <person name="Fitzgerald M.G."/>
            <person name="Arachchi H.M."/>
            <person name="Zeng Q."/>
            <person name="Mehta T."/>
            <person name="Griggs A."/>
            <person name="Birren B.W."/>
            <person name="Toney N.C."/>
            <person name="Carr J."/>
            <person name="Posey J."/>
            <person name="Butler W.R."/>
        </authorList>
    </citation>
    <scope>NUCLEOTIDE SEQUENCE [LARGE SCALE GENOMIC DNA]</scope>
    <source>
        <strain evidence="3">ATCC BAA-974 / DSM 45345 / CCUG 50838 / CIP 108380 / JCM 13579 / CDC 945</strain>
    </source>
</reference>
<comment type="caution">
    <text evidence="2">The sequence shown here is derived from an EMBL/GenBank/DDBJ whole genome shotgun (WGS) entry which is preliminary data.</text>
</comment>
<keyword evidence="3" id="KW-1185">Reference proteome</keyword>
<feature type="transmembrane region" description="Helical" evidence="1">
    <location>
        <begin position="6"/>
        <end position="23"/>
    </location>
</feature>
<gene>
    <name evidence="2" type="ORF">HMPREF9336_04188</name>
</gene>
<evidence type="ECO:0000313" key="3">
    <source>
        <dbReference type="Proteomes" id="UP000004816"/>
    </source>
</evidence>
<keyword evidence="1" id="KW-1133">Transmembrane helix</keyword>
<proteinExistence type="predicted"/>
<dbReference type="Proteomes" id="UP000004816">
    <property type="component" value="Unassembled WGS sequence"/>
</dbReference>
<evidence type="ECO:0000313" key="2">
    <source>
        <dbReference type="EMBL" id="ERG69297.1"/>
    </source>
</evidence>
<dbReference type="AlphaFoldDB" id="U1M1P6"/>
<evidence type="ECO:0000256" key="1">
    <source>
        <dbReference type="SAM" id="Phobius"/>
    </source>
</evidence>
<dbReference type="HOGENOM" id="CLU_3410183_0_0_11"/>
<keyword evidence="1" id="KW-0812">Transmembrane</keyword>
<keyword evidence="1" id="KW-0472">Membrane</keyword>
<sequence length="29" mass="3315">MTTDTGQALFLVLWFVVTCWILVKGIEDD</sequence>
<accession>U1M1P6</accession>
<protein>
    <submittedName>
        <fullName evidence="2">Uncharacterized protein</fullName>
    </submittedName>
</protein>